<dbReference type="Gene3D" id="2.130.10.130">
    <property type="entry name" value="Integrin alpha, N-terminal"/>
    <property type="match status" value="1"/>
</dbReference>
<reference evidence="2 3" key="1">
    <citation type="journal article" date="2012" name="Genome Biol.">
        <title>Genome and low-iron response of an oceanic diatom adapted to chronic iron limitation.</title>
        <authorList>
            <person name="Lommer M."/>
            <person name="Specht M."/>
            <person name="Roy A.S."/>
            <person name="Kraemer L."/>
            <person name="Andreson R."/>
            <person name="Gutowska M.A."/>
            <person name="Wolf J."/>
            <person name="Bergner S.V."/>
            <person name="Schilhabel M.B."/>
            <person name="Klostermeier U.C."/>
            <person name="Beiko R.G."/>
            <person name="Rosenstiel P."/>
            <person name="Hippler M."/>
            <person name="Laroche J."/>
        </authorList>
    </citation>
    <scope>NUCLEOTIDE SEQUENCE [LARGE SCALE GENOMIC DNA]</scope>
    <source>
        <strain evidence="2 3">CCMP1005</strain>
    </source>
</reference>
<dbReference type="AlphaFoldDB" id="K0SZ93"/>
<dbReference type="PANTHER" id="PTHR36220">
    <property type="entry name" value="UNNAMED PRODUCT"/>
    <property type="match status" value="1"/>
</dbReference>
<dbReference type="InterPro" id="IPR013517">
    <property type="entry name" value="FG-GAP"/>
</dbReference>
<keyword evidence="1" id="KW-0732">Signal</keyword>
<accession>K0SZ93</accession>
<evidence type="ECO:0000313" key="2">
    <source>
        <dbReference type="EMBL" id="EJK70710.1"/>
    </source>
</evidence>
<feature type="non-terminal residue" evidence="2">
    <location>
        <position position="1"/>
    </location>
</feature>
<dbReference type="Pfam" id="PF14312">
    <property type="entry name" value="FG-GAP_2"/>
    <property type="match status" value="2"/>
</dbReference>
<gene>
    <name evidence="2" type="ORF">THAOC_07909</name>
</gene>
<evidence type="ECO:0000256" key="1">
    <source>
        <dbReference type="ARBA" id="ARBA00022729"/>
    </source>
</evidence>
<proteinExistence type="predicted"/>
<dbReference type="PANTHER" id="PTHR36220:SF1">
    <property type="entry name" value="GAMMA TUBULIN COMPLEX COMPONENT C-TERMINAL DOMAIN-CONTAINING PROTEIN"/>
    <property type="match status" value="1"/>
</dbReference>
<dbReference type="OrthoDB" id="188207at2759"/>
<comment type="caution">
    <text evidence="2">The sequence shown here is derived from an EMBL/GenBank/DDBJ whole genome shotgun (WGS) entry which is preliminary data.</text>
</comment>
<dbReference type="InterPro" id="IPR028994">
    <property type="entry name" value="Integrin_alpha_N"/>
</dbReference>
<dbReference type="EMBL" id="AGNL01008143">
    <property type="protein sequence ID" value="EJK70710.1"/>
    <property type="molecule type" value="Genomic_DNA"/>
</dbReference>
<name>K0SZ93_THAOC</name>
<sequence>VAIYEDTIVVGAGRDDDNGESSGSAHVFVRSGEEWTHQVKLLAPDGAVADWFGDSVAIYEDTIVVGAQRDDDMRFDSGSALMSVRWRISVGDDEVQDSGLRPPNEARALCTYRGKAGEGSTQPNATKHGKLGPMTMADNGQYWPEVHRVVERCSPEQNRPLIPILASDKAVNPAIAHNFSLQVECCSTLHNTRREGHLRS</sequence>
<dbReference type="Proteomes" id="UP000266841">
    <property type="component" value="Unassembled WGS sequence"/>
</dbReference>
<organism evidence="2 3">
    <name type="scientific">Thalassiosira oceanica</name>
    <name type="common">Marine diatom</name>
    <dbReference type="NCBI Taxonomy" id="159749"/>
    <lineage>
        <taxon>Eukaryota</taxon>
        <taxon>Sar</taxon>
        <taxon>Stramenopiles</taxon>
        <taxon>Ochrophyta</taxon>
        <taxon>Bacillariophyta</taxon>
        <taxon>Coscinodiscophyceae</taxon>
        <taxon>Thalassiosirophycidae</taxon>
        <taxon>Thalassiosirales</taxon>
        <taxon>Thalassiosiraceae</taxon>
        <taxon>Thalassiosira</taxon>
    </lineage>
</organism>
<protein>
    <submittedName>
        <fullName evidence="2">Uncharacterized protein</fullName>
    </submittedName>
</protein>
<evidence type="ECO:0000313" key="3">
    <source>
        <dbReference type="Proteomes" id="UP000266841"/>
    </source>
</evidence>
<keyword evidence="3" id="KW-1185">Reference proteome</keyword>